<sequence length="685" mass="77289">MVHLLPPQLAGDNPSYLQAYNGILSAHRRSPLASASSVIMLVAPDVDALCAARMLAMLFKQDDVGYRIIPVCITDSIVTLAEQLLDFPDLQTLLLINVGNILDLARPDWLGGLDLKVTIHVIDSARPISLTNLFMGGDNGNRVVIWDDDDSSAKLAEEKKAWEILEYEPEPAPDDDRESEYSDEEDLFEEDDQDDPPSETGSPNKRKKSSRNGVRKRRRLDEDNPSISIGEWEQCQKKIDKYYTTGAWFGQSAASTVYILATLLERVDNDFLWFGILGLTFQYITSRISRNTYESYHSVYFDEVSRLNPQPTSNDALHSLASVNPDDTGVRTSEELRFMLFRHWTLYDAMFHSNYVSGRLGIWKEKGRQKFMSLLAKMGFSIPQTQQPYSHMDMELKKDLIQKLGDIAPEYGLVELSYPSFIRCYGFHTQPLSAADAVEGLRALLDVAGGMRMEVEIEGMRNGGEWFGGGRIWDSNRSGKRSTASETENPAKLHGDEDPVAGVDEEREKEEWWIKNFWTAYDSLSDISLLRESLNLAMSLQRAIIRQGTSIIDKQDIRTMRNHRVVILQQGPDLALFSHPGVLGRLAAWLVDALRDRMPATAVGKSKKKSLPFVIACLDEARGQYTVVGIIGALDFDQVRRNEFVYTFVKAADACNAEAEYASFETNIMRIAQKDLKLFLEQLCM</sequence>
<reference evidence="7" key="1">
    <citation type="submission" date="2020-11" db="EMBL/GenBank/DDBJ databases">
        <authorList>
            <consortium name="DOE Joint Genome Institute"/>
            <person name="Ahrendt S."/>
            <person name="Riley R."/>
            <person name="Andreopoulos W."/>
            <person name="Labutti K."/>
            <person name="Pangilinan J."/>
            <person name="Ruiz-Duenas F.J."/>
            <person name="Barrasa J.M."/>
            <person name="Sanchez-Garcia M."/>
            <person name="Camarero S."/>
            <person name="Miyauchi S."/>
            <person name="Serrano A."/>
            <person name="Linde D."/>
            <person name="Babiker R."/>
            <person name="Drula E."/>
            <person name="Ayuso-Fernandez I."/>
            <person name="Pacheco R."/>
            <person name="Padilla G."/>
            <person name="Ferreira P."/>
            <person name="Barriuso J."/>
            <person name="Kellner H."/>
            <person name="Castanera R."/>
            <person name="Alfaro M."/>
            <person name="Ramirez L."/>
            <person name="Pisabarro A.G."/>
            <person name="Kuo A."/>
            <person name="Tritt A."/>
            <person name="Lipzen A."/>
            <person name="He G."/>
            <person name="Yan M."/>
            <person name="Ng V."/>
            <person name="Cullen D."/>
            <person name="Martin F."/>
            <person name="Rosso M.-N."/>
            <person name="Henrissat B."/>
            <person name="Hibbett D."/>
            <person name="Martinez A.T."/>
            <person name="Grigoriev I.V."/>
        </authorList>
    </citation>
    <scope>NUCLEOTIDE SEQUENCE</scope>
    <source>
        <strain evidence="7">CIRM-BRFM 674</strain>
    </source>
</reference>
<dbReference type="GO" id="GO:0003697">
    <property type="term" value="F:single-stranded DNA binding"/>
    <property type="evidence" value="ECO:0007669"/>
    <property type="project" value="TreeGrafter"/>
</dbReference>
<dbReference type="GO" id="GO:1902977">
    <property type="term" value="P:mitotic DNA replication preinitiation complex assembly"/>
    <property type="evidence" value="ECO:0007669"/>
    <property type="project" value="TreeGrafter"/>
</dbReference>
<dbReference type="InterPro" id="IPR003874">
    <property type="entry name" value="CDC45"/>
</dbReference>
<evidence type="ECO:0000313" key="7">
    <source>
        <dbReference type="EMBL" id="KAF9483861.1"/>
    </source>
</evidence>
<keyword evidence="3" id="KW-0235">DNA replication</keyword>
<proteinExistence type="inferred from homology"/>
<dbReference type="PANTHER" id="PTHR10507:SF0">
    <property type="entry name" value="CELL DIVISION CONTROL PROTEIN 45 HOMOLOG"/>
    <property type="match status" value="1"/>
</dbReference>
<dbReference type="GO" id="GO:0031261">
    <property type="term" value="C:DNA replication preinitiation complex"/>
    <property type="evidence" value="ECO:0007669"/>
    <property type="project" value="TreeGrafter"/>
</dbReference>
<evidence type="ECO:0000256" key="3">
    <source>
        <dbReference type="ARBA" id="ARBA00022705"/>
    </source>
</evidence>
<comment type="similarity">
    <text evidence="2">Belongs to the CDC45 family.</text>
</comment>
<evidence type="ECO:0000256" key="2">
    <source>
        <dbReference type="ARBA" id="ARBA00010727"/>
    </source>
</evidence>
<comment type="subcellular location">
    <subcellularLocation>
        <location evidence="1">Nucleus</location>
    </subcellularLocation>
</comment>
<gene>
    <name evidence="7" type="ORF">BDN70DRAFT_850818</name>
</gene>
<name>A0A9P6CXA3_9AGAR</name>
<evidence type="ECO:0000256" key="6">
    <source>
        <dbReference type="SAM" id="MobiDB-lite"/>
    </source>
</evidence>
<feature type="region of interest" description="Disordered" evidence="6">
    <location>
        <begin position="164"/>
        <end position="222"/>
    </location>
</feature>
<keyword evidence="4" id="KW-0539">Nucleus</keyword>
<dbReference type="PANTHER" id="PTHR10507">
    <property type="entry name" value="CDC45-RELATED PROTEIN"/>
    <property type="match status" value="1"/>
</dbReference>
<dbReference type="AlphaFoldDB" id="A0A9P6CXA3"/>
<evidence type="ECO:0000256" key="1">
    <source>
        <dbReference type="ARBA" id="ARBA00004123"/>
    </source>
</evidence>
<keyword evidence="8" id="KW-1185">Reference proteome</keyword>
<dbReference type="GO" id="GO:0000727">
    <property type="term" value="P:double-strand break repair via break-induced replication"/>
    <property type="evidence" value="ECO:0007669"/>
    <property type="project" value="TreeGrafter"/>
</dbReference>
<feature type="compositionally biased region" description="Basic residues" evidence="6">
    <location>
        <begin position="204"/>
        <end position="218"/>
    </location>
</feature>
<dbReference type="GO" id="GO:0006270">
    <property type="term" value="P:DNA replication initiation"/>
    <property type="evidence" value="ECO:0007669"/>
    <property type="project" value="InterPro"/>
</dbReference>
<dbReference type="GO" id="GO:0003682">
    <property type="term" value="F:chromatin binding"/>
    <property type="evidence" value="ECO:0007669"/>
    <property type="project" value="TreeGrafter"/>
</dbReference>
<dbReference type="Proteomes" id="UP000807469">
    <property type="component" value="Unassembled WGS sequence"/>
</dbReference>
<protein>
    <submittedName>
        <fullName evidence="7">CDC45-like protein</fullName>
    </submittedName>
</protein>
<dbReference type="GO" id="GO:0003688">
    <property type="term" value="F:DNA replication origin binding"/>
    <property type="evidence" value="ECO:0007669"/>
    <property type="project" value="TreeGrafter"/>
</dbReference>
<dbReference type="EMBL" id="MU155149">
    <property type="protein sequence ID" value="KAF9483861.1"/>
    <property type="molecule type" value="Genomic_DNA"/>
</dbReference>
<evidence type="ECO:0000256" key="4">
    <source>
        <dbReference type="ARBA" id="ARBA00023242"/>
    </source>
</evidence>
<dbReference type="OrthoDB" id="10258882at2759"/>
<comment type="caution">
    <text evidence="7">The sequence shown here is derived from an EMBL/GenBank/DDBJ whole genome shotgun (WGS) entry which is preliminary data.</text>
</comment>
<keyword evidence="5" id="KW-0131">Cell cycle</keyword>
<dbReference type="Pfam" id="PF02724">
    <property type="entry name" value="CDC45"/>
    <property type="match status" value="1"/>
</dbReference>
<accession>A0A9P6CXA3</accession>
<feature type="region of interest" description="Disordered" evidence="6">
    <location>
        <begin position="476"/>
        <end position="504"/>
    </location>
</feature>
<organism evidence="7 8">
    <name type="scientific">Pholiota conissans</name>
    <dbReference type="NCBI Taxonomy" id="109636"/>
    <lineage>
        <taxon>Eukaryota</taxon>
        <taxon>Fungi</taxon>
        <taxon>Dikarya</taxon>
        <taxon>Basidiomycota</taxon>
        <taxon>Agaricomycotina</taxon>
        <taxon>Agaricomycetes</taxon>
        <taxon>Agaricomycetidae</taxon>
        <taxon>Agaricales</taxon>
        <taxon>Agaricineae</taxon>
        <taxon>Strophariaceae</taxon>
        <taxon>Pholiota</taxon>
    </lineage>
</organism>
<evidence type="ECO:0000313" key="8">
    <source>
        <dbReference type="Proteomes" id="UP000807469"/>
    </source>
</evidence>
<feature type="compositionally biased region" description="Acidic residues" evidence="6">
    <location>
        <begin position="165"/>
        <end position="197"/>
    </location>
</feature>
<evidence type="ECO:0000256" key="5">
    <source>
        <dbReference type="ARBA" id="ARBA00023306"/>
    </source>
</evidence>